<evidence type="ECO:0000313" key="5">
    <source>
        <dbReference type="EMBL" id="KFO99094.1"/>
    </source>
</evidence>
<dbReference type="EMBL" id="KL217813">
    <property type="protein sequence ID" value="KFO99094.1"/>
    <property type="molecule type" value="Genomic_DNA"/>
</dbReference>
<keyword evidence="6" id="KW-1185">Reference proteome</keyword>
<name>A0A091HVA2_CALAN</name>
<dbReference type="InterPro" id="IPR000566">
    <property type="entry name" value="Lipocln_cytosolic_FA-bd_dom"/>
</dbReference>
<comment type="similarity">
    <text evidence="1 2">Belongs to the calycin superfamily. Lipocalin family.</text>
</comment>
<reference evidence="5 6" key="1">
    <citation type="submission" date="2014-04" db="EMBL/GenBank/DDBJ databases">
        <title>Genome evolution of avian class.</title>
        <authorList>
            <person name="Zhang G."/>
            <person name="Li C."/>
        </authorList>
    </citation>
    <scope>NUCLEOTIDE SEQUENCE [LARGE SCALE GENOMIC DNA]</scope>
    <source>
        <strain evidence="5">BGI_N300</strain>
    </source>
</reference>
<dbReference type="Gene3D" id="2.40.128.20">
    <property type="match status" value="1"/>
</dbReference>
<dbReference type="PRINTS" id="PR00179">
    <property type="entry name" value="LIPOCALIN"/>
</dbReference>
<feature type="domain" description="Lipocalin/cytosolic fatty-acid binding" evidence="4">
    <location>
        <begin position="35"/>
        <end position="166"/>
    </location>
</feature>
<dbReference type="Pfam" id="PF00061">
    <property type="entry name" value="Lipocalin"/>
    <property type="match status" value="1"/>
</dbReference>
<protein>
    <submittedName>
        <fullName evidence="5">Lipocalin</fullName>
    </submittedName>
</protein>
<dbReference type="PROSITE" id="PS00213">
    <property type="entry name" value="LIPOCALIN"/>
    <property type="match status" value="1"/>
</dbReference>
<dbReference type="PRINTS" id="PR01254">
    <property type="entry name" value="PGNDSYNTHASE"/>
</dbReference>
<dbReference type="AlphaFoldDB" id="A0A091HVA2"/>
<evidence type="ECO:0000313" key="6">
    <source>
        <dbReference type="Proteomes" id="UP000054308"/>
    </source>
</evidence>
<dbReference type="Proteomes" id="UP000054308">
    <property type="component" value="Unassembled WGS sequence"/>
</dbReference>
<evidence type="ECO:0000256" key="1">
    <source>
        <dbReference type="ARBA" id="ARBA00006889"/>
    </source>
</evidence>
<dbReference type="GO" id="GO:0036094">
    <property type="term" value="F:small molecule binding"/>
    <property type="evidence" value="ECO:0007669"/>
    <property type="project" value="InterPro"/>
</dbReference>
<dbReference type="InterPro" id="IPR002345">
    <property type="entry name" value="Lipocalin"/>
</dbReference>
<sequence>MHSTLLSVLGLTLLGALQALGDIPVQSDFQQDKFTGRWYTVGLASNSNWFKEKKHLMKLCTTDISATADGNLEVTSTYPKMGKCQKFEVLFQHSKQAGHYLAQEQRELQVMETDYSHYAILHEVQRGGQEPSTGLQLLTRDQNVSPQLLQKFKELIPSMGLAEEMLAVLPASGECQE</sequence>
<feature type="chain" id="PRO_5001874601" evidence="3">
    <location>
        <begin position="20"/>
        <end position="177"/>
    </location>
</feature>
<evidence type="ECO:0000256" key="3">
    <source>
        <dbReference type="SAM" id="SignalP"/>
    </source>
</evidence>
<dbReference type="PANTHER" id="PTHR11430:SF77">
    <property type="entry name" value="LIPOCALIN-LIKE 1 PROTEIN"/>
    <property type="match status" value="1"/>
</dbReference>
<dbReference type="InterPro" id="IPR012674">
    <property type="entry name" value="Calycin"/>
</dbReference>
<dbReference type="SUPFAM" id="SSF50814">
    <property type="entry name" value="Lipocalins"/>
    <property type="match status" value="1"/>
</dbReference>
<feature type="non-terminal residue" evidence="5">
    <location>
        <position position="177"/>
    </location>
</feature>
<dbReference type="InterPro" id="IPR022272">
    <property type="entry name" value="Lipocalin_CS"/>
</dbReference>
<accession>A0A091HVA2</accession>
<feature type="signal peptide" evidence="3">
    <location>
        <begin position="1"/>
        <end position="19"/>
    </location>
</feature>
<dbReference type="STRING" id="9244.A0A091HVA2"/>
<evidence type="ECO:0000256" key="2">
    <source>
        <dbReference type="RuleBase" id="RU003695"/>
    </source>
</evidence>
<keyword evidence="3" id="KW-0732">Signal</keyword>
<organism evidence="5 6">
    <name type="scientific">Calypte anna</name>
    <name type="common">Anna's hummingbird</name>
    <name type="synonym">Archilochus anna</name>
    <dbReference type="NCBI Taxonomy" id="9244"/>
    <lineage>
        <taxon>Eukaryota</taxon>
        <taxon>Metazoa</taxon>
        <taxon>Chordata</taxon>
        <taxon>Craniata</taxon>
        <taxon>Vertebrata</taxon>
        <taxon>Euteleostomi</taxon>
        <taxon>Archelosauria</taxon>
        <taxon>Archosauria</taxon>
        <taxon>Dinosauria</taxon>
        <taxon>Saurischia</taxon>
        <taxon>Theropoda</taxon>
        <taxon>Coelurosauria</taxon>
        <taxon>Aves</taxon>
        <taxon>Neognathae</taxon>
        <taxon>Neoaves</taxon>
        <taxon>Strisores</taxon>
        <taxon>Apodiformes</taxon>
        <taxon>Trochilidae</taxon>
        <taxon>Calypte</taxon>
    </lineage>
</organism>
<evidence type="ECO:0000259" key="4">
    <source>
        <dbReference type="Pfam" id="PF00061"/>
    </source>
</evidence>
<dbReference type="PANTHER" id="PTHR11430">
    <property type="entry name" value="LIPOCALIN"/>
    <property type="match status" value="1"/>
</dbReference>
<gene>
    <name evidence="5" type="ORF">N300_09335</name>
</gene>
<proteinExistence type="inferred from homology"/>